<organism evidence="1">
    <name type="scientific">Anguilla anguilla</name>
    <name type="common">European freshwater eel</name>
    <name type="synonym">Muraena anguilla</name>
    <dbReference type="NCBI Taxonomy" id="7936"/>
    <lineage>
        <taxon>Eukaryota</taxon>
        <taxon>Metazoa</taxon>
        <taxon>Chordata</taxon>
        <taxon>Craniata</taxon>
        <taxon>Vertebrata</taxon>
        <taxon>Euteleostomi</taxon>
        <taxon>Actinopterygii</taxon>
        <taxon>Neopterygii</taxon>
        <taxon>Teleostei</taxon>
        <taxon>Anguilliformes</taxon>
        <taxon>Anguillidae</taxon>
        <taxon>Anguilla</taxon>
    </lineage>
</organism>
<name>A0A0E9T7U2_ANGAN</name>
<reference evidence="1" key="2">
    <citation type="journal article" date="2015" name="Fish Shellfish Immunol.">
        <title>Early steps in the European eel (Anguilla anguilla)-Vibrio vulnificus interaction in the gills: Role of the RtxA13 toxin.</title>
        <authorList>
            <person name="Callol A."/>
            <person name="Pajuelo D."/>
            <person name="Ebbesson L."/>
            <person name="Teles M."/>
            <person name="MacKenzie S."/>
            <person name="Amaro C."/>
        </authorList>
    </citation>
    <scope>NUCLEOTIDE SEQUENCE</scope>
</reference>
<protein>
    <submittedName>
        <fullName evidence="1">Uncharacterized protein</fullName>
    </submittedName>
</protein>
<accession>A0A0E9T7U2</accession>
<proteinExistence type="predicted"/>
<evidence type="ECO:0000313" key="1">
    <source>
        <dbReference type="EMBL" id="JAH48803.1"/>
    </source>
</evidence>
<sequence>MGQLFPNLGSRPVLK</sequence>
<dbReference type="EMBL" id="GBXM01059774">
    <property type="protein sequence ID" value="JAH48803.1"/>
    <property type="molecule type" value="Transcribed_RNA"/>
</dbReference>
<reference evidence="1" key="1">
    <citation type="submission" date="2014-11" db="EMBL/GenBank/DDBJ databases">
        <authorList>
            <person name="Amaro Gonzalez C."/>
        </authorList>
    </citation>
    <scope>NUCLEOTIDE SEQUENCE</scope>
</reference>